<evidence type="ECO:0000256" key="1">
    <source>
        <dbReference type="SAM" id="Coils"/>
    </source>
</evidence>
<dbReference type="Pfam" id="PF01486">
    <property type="entry name" value="K-box"/>
    <property type="match status" value="1"/>
</dbReference>
<evidence type="ECO:0000259" key="2">
    <source>
        <dbReference type="PROSITE" id="PS51297"/>
    </source>
</evidence>
<comment type="caution">
    <text evidence="3">The sequence shown here is derived from an EMBL/GenBank/DDBJ whole genome shotgun (WGS) entry which is preliminary data.</text>
</comment>
<proteinExistence type="predicted"/>
<gene>
    <name evidence="3" type="ORF">E2562_000002</name>
</gene>
<reference evidence="3 4" key="1">
    <citation type="submission" date="2019-11" db="EMBL/GenBank/DDBJ databases">
        <title>Whole genome sequence of Oryza granulata.</title>
        <authorList>
            <person name="Li W."/>
        </authorList>
    </citation>
    <scope>NUCLEOTIDE SEQUENCE [LARGE SCALE GENOMIC DNA]</scope>
    <source>
        <strain evidence="4">cv. Menghai</strain>
        <tissue evidence="3">Leaf</tissue>
    </source>
</reference>
<organism evidence="3 4">
    <name type="scientific">Oryza meyeriana var. granulata</name>
    <dbReference type="NCBI Taxonomy" id="110450"/>
    <lineage>
        <taxon>Eukaryota</taxon>
        <taxon>Viridiplantae</taxon>
        <taxon>Streptophyta</taxon>
        <taxon>Embryophyta</taxon>
        <taxon>Tracheophyta</taxon>
        <taxon>Spermatophyta</taxon>
        <taxon>Magnoliopsida</taxon>
        <taxon>Liliopsida</taxon>
        <taxon>Poales</taxon>
        <taxon>Poaceae</taxon>
        <taxon>BOP clade</taxon>
        <taxon>Oryzoideae</taxon>
        <taxon>Oryzeae</taxon>
        <taxon>Oryzinae</taxon>
        <taxon>Oryza</taxon>
        <taxon>Oryza meyeriana</taxon>
    </lineage>
</organism>
<name>A0A6G1DD36_9ORYZ</name>
<dbReference type="AlphaFoldDB" id="A0A6G1DD36"/>
<dbReference type="GO" id="GO:0003700">
    <property type="term" value="F:DNA-binding transcription factor activity"/>
    <property type="evidence" value="ECO:0007669"/>
    <property type="project" value="InterPro"/>
</dbReference>
<dbReference type="GO" id="GO:0005634">
    <property type="term" value="C:nucleus"/>
    <property type="evidence" value="ECO:0007669"/>
    <property type="project" value="InterPro"/>
</dbReference>
<evidence type="ECO:0000313" key="3">
    <source>
        <dbReference type="EMBL" id="KAF0909633.1"/>
    </source>
</evidence>
<accession>A0A6G1DD36</accession>
<protein>
    <recommendedName>
        <fullName evidence="2">K-box domain-containing protein</fullName>
    </recommendedName>
</protein>
<dbReference type="InterPro" id="IPR002487">
    <property type="entry name" value="TF_Kbox"/>
</dbReference>
<feature type="domain" description="K-box" evidence="2">
    <location>
        <begin position="51"/>
        <end position="106"/>
    </location>
</feature>
<evidence type="ECO:0000313" key="4">
    <source>
        <dbReference type="Proteomes" id="UP000479710"/>
    </source>
</evidence>
<feature type="non-terminal residue" evidence="3">
    <location>
        <position position="106"/>
    </location>
</feature>
<sequence>MATAHGQLGHDVAPDHFVSKSIQEAYMKSVIERYNEAKEDPHPTMNASSEAKLWQREAASLRQQLHNLQEYHRQLLGQQLSGLDVEDLQNLESKLEMSLRNIRLKK</sequence>
<dbReference type="EMBL" id="SPHZ02000006">
    <property type="protein sequence ID" value="KAF0909633.1"/>
    <property type="molecule type" value="Genomic_DNA"/>
</dbReference>
<keyword evidence="4" id="KW-1185">Reference proteome</keyword>
<feature type="coiled-coil region" evidence="1">
    <location>
        <begin position="51"/>
        <end position="105"/>
    </location>
</feature>
<keyword evidence="1" id="KW-0175">Coiled coil</keyword>
<dbReference type="Proteomes" id="UP000479710">
    <property type="component" value="Unassembled WGS sequence"/>
</dbReference>
<dbReference type="PROSITE" id="PS51297">
    <property type="entry name" value="K_BOX"/>
    <property type="match status" value="1"/>
</dbReference>
<dbReference type="OrthoDB" id="1898716at2759"/>